<dbReference type="EMBL" id="CP036279">
    <property type="protein sequence ID" value="QDU60000.1"/>
    <property type="molecule type" value="Genomic_DNA"/>
</dbReference>
<sequence>MSISNPVDFGFDGTPPPPENYSGLRMFQLGVEGWAEVDMPGEGIVELQLSVAYSHATTLTFSILAPQHTLPIAPRTAIKLIDEAFDESEDRPIFEGWVHDISPSESNRVDYTCYDATKRAADEVFVFSLPYTRSHRVPRLVYNVKIEEDEDKAFERNNSASIAEIVKDLLNDPIDELREILAAPDEDSSSSSEEKAYDEDDLAELTYEPQEKVVFESETLRSALDRTLSHYPRYRYLFHPGEHERKWRLRDVKAAPQVTFTLNDPNATPQVLSLVLERSIEQRFTAVTIYGPQALSSAVAYQDDLDSNGCDSSEETPFLCVTLKRLWTDQEQDSFLQNGPSGSNFFDTEVGSVFRRWQIEEEEYRQMGRRLRDPIFVGMFSPNIFGSGLAKRTTIKPSLQARWDDAVGWENLNGWFIENAANGVIQVPYHAVKSFPAAASVSVSSSSSAENFSTDRDPITFPADESILPIGVRLYYTYYGEPLKVRKPASGFEGTAYERYGIQNEMHRYDEFLATGYDRGSPVTDDERKGKFERIAEQILEGHKDVVYSGGCSLHGIHYDFLRLNKRVNFTGLDGEGNPETLDWEDINAIVTDVEFDYAENLTTLTFSSDHLEFTQVDPEQLKKRLKIPASQFVIESDEGFIPFIEIDGRRYIVSLSGKNEGNSAAENKRRNDLDRLQRERFKRGLD</sequence>
<protein>
    <submittedName>
        <fullName evidence="2">Uncharacterized protein</fullName>
    </submittedName>
</protein>
<evidence type="ECO:0000256" key="1">
    <source>
        <dbReference type="SAM" id="MobiDB-lite"/>
    </source>
</evidence>
<dbReference type="KEGG" id="knv:Pan216_08370"/>
<organism evidence="2 3">
    <name type="scientific">Kolteria novifilia</name>
    <dbReference type="NCBI Taxonomy" id="2527975"/>
    <lineage>
        <taxon>Bacteria</taxon>
        <taxon>Pseudomonadati</taxon>
        <taxon>Planctomycetota</taxon>
        <taxon>Planctomycetia</taxon>
        <taxon>Kolteriales</taxon>
        <taxon>Kolteriaceae</taxon>
        <taxon>Kolteria</taxon>
    </lineage>
</organism>
<gene>
    <name evidence="2" type="ORF">Pan216_08370</name>
</gene>
<reference evidence="2 3" key="1">
    <citation type="submission" date="2019-02" db="EMBL/GenBank/DDBJ databases">
        <title>Deep-cultivation of Planctomycetes and their phenomic and genomic characterization uncovers novel biology.</title>
        <authorList>
            <person name="Wiegand S."/>
            <person name="Jogler M."/>
            <person name="Boedeker C."/>
            <person name="Pinto D."/>
            <person name="Vollmers J."/>
            <person name="Rivas-Marin E."/>
            <person name="Kohn T."/>
            <person name="Peeters S.H."/>
            <person name="Heuer A."/>
            <person name="Rast P."/>
            <person name="Oberbeckmann S."/>
            <person name="Bunk B."/>
            <person name="Jeske O."/>
            <person name="Meyerdierks A."/>
            <person name="Storesund J.E."/>
            <person name="Kallscheuer N."/>
            <person name="Luecker S."/>
            <person name="Lage O.M."/>
            <person name="Pohl T."/>
            <person name="Merkel B.J."/>
            <person name="Hornburger P."/>
            <person name="Mueller R.-W."/>
            <person name="Bruemmer F."/>
            <person name="Labrenz M."/>
            <person name="Spormann A.M."/>
            <person name="Op den Camp H."/>
            <person name="Overmann J."/>
            <person name="Amann R."/>
            <person name="Jetten M.S.M."/>
            <person name="Mascher T."/>
            <person name="Medema M.H."/>
            <person name="Devos D.P."/>
            <person name="Kaster A.-K."/>
            <person name="Ovreas L."/>
            <person name="Rohde M."/>
            <person name="Galperin M.Y."/>
            <person name="Jogler C."/>
        </authorList>
    </citation>
    <scope>NUCLEOTIDE SEQUENCE [LARGE SCALE GENOMIC DNA]</scope>
    <source>
        <strain evidence="2 3">Pan216</strain>
    </source>
</reference>
<dbReference type="Proteomes" id="UP000317093">
    <property type="component" value="Chromosome"/>
</dbReference>
<accession>A0A518AZ67</accession>
<evidence type="ECO:0000313" key="2">
    <source>
        <dbReference type="EMBL" id="QDU60000.1"/>
    </source>
</evidence>
<dbReference type="OrthoDB" id="207551at2"/>
<feature type="region of interest" description="Disordered" evidence="1">
    <location>
        <begin position="181"/>
        <end position="200"/>
    </location>
</feature>
<proteinExistence type="predicted"/>
<dbReference type="AlphaFoldDB" id="A0A518AZ67"/>
<dbReference type="RefSeq" id="WP_145255154.1">
    <property type="nucleotide sequence ID" value="NZ_CP036279.1"/>
</dbReference>
<keyword evidence="3" id="KW-1185">Reference proteome</keyword>
<name>A0A518AZ67_9BACT</name>
<evidence type="ECO:0000313" key="3">
    <source>
        <dbReference type="Proteomes" id="UP000317093"/>
    </source>
</evidence>